<organism evidence="1 2">
    <name type="scientific">Engystomops pustulosus</name>
    <name type="common">Tungara frog</name>
    <name type="synonym">Physalaemus pustulosus</name>
    <dbReference type="NCBI Taxonomy" id="76066"/>
    <lineage>
        <taxon>Eukaryota</taxon>
        <taxon>Metazoa</taxon>
        <taxon>Chordata</taxon>
        <taxon>Craniata</taxon>
        <taxon>Vertebrata</taxon>
        <taxon>Euteleostomi</taxon>
        <taxon>Amphibia</taxon>
        <taxon>Batrachia</taxon>
        <taxon>Anura</taxon>
        <taxon>Neobatrachia</taxon>
        <taxon>Hyloidea</taxon>
        <taxon>Leptodactylidae</taxon>
        <taxon>Leiuperinae</taxon>
        <taxon>Engystomops</taxon>
    </lineage>
</organism>
<name>A0AAV6YNW8_ENGPU</name>
<comment type="caution">
    <text evidence="1">The sequence shown here is derived from an EMBL/GenBank/DDBJ whole genome shotgun (WGS) entry which is preliminary data.</text>
</comment>
<proteinExistence type="predicted"/>
<evidence type="ECO:0000313" key="2">
    <source>
        <dbReference type="Proteomes" id="UP000824782"/>
    </source>
</evidence>
<dbReference type="EMBL" id="WNYA01017438">
    <property type="protein sequence ID" value="KAG8538947.1"/>
    <property type="molecule type" value="Genomic_DNA"/>
</dbReference>
<dbReference type="AlphaFoldDB" id="A0AAV6YNW8"/>
<dbReference type="Proteomes" id="UP000824782">
    <property type="component" value="Unassembled WGS sequence"/>
</dbReference>
<evidence type="ECO:0000313" key="1">
    <source>
        <dbReference type="EMBL" id="KAG8538947.1"/>
    </source>
</evidence>
<accession>A0AAV6YNW8</accession>
<evidence type="ECO:0008006" key="3">
    <source>
        <dbReference type="Google" id="ProtNLM"/>
    </source>
</evidence>
<protein>
    <recommendedName>
        <fullName evidence="3">Secreted protein</fullName>
    </recommendedName>
</protein>
<sequence length="100" mass="10419">MAAAASLSIVSFSSVASRRALSKSREACSASKEACCRALSASKEACCNFNCISCSAKVACVLAASAFARAMAAALLVVDAFEELARDLVLIEDTWLCDML</sequence>
<keyword evidence="2" id="KW-1185">Reference proteome</keyword>
<reference evidence="1" key="1">
    <citation type="thesis" date="2020" institute="ProQuest LLC" country="789 East Eisenhower Parkway, Ann Arbor, MI, USA">
        <title>Comparative Genomics and Chromosome Evolution.</title>
        <authorList>
            <person name="Mudd A.B."/>
        </authorList>
    </citation>
    <scope>NUCLEOTIDE SEQUENCE</scope>
    <source>
        <strain evidence="1">237g6f4</strain>
        <tissue evidence="1">Blood</tissue>
    </source>
</reference>
<gene>
    <name evidence="1" type="ORF">GDO81_021730</name>
</gene>